<accession>A0AAU7ZSY7</accession>
<sequence>MSRYTHRYGATRWVDTSGKLWLFGGASYAFNGSTPNFSVLDHLNDLWKYTAGQWTWVQGSNVGNESGNYGTLGPTGDFWLFGGDALDSTGTPGYLNDLWKYSAGQWTWMQGSNVGLQSGVYGTQGTASPTNVPGGREQSTWTDASGNFWLFGGNGYDSQGNRGFLNDLWKFSNGQWTWISGSNLINQPGVYGNQGIASPGNVPRARNSGVSWVDASGNLWLFGGGAYNSSGSTDYRDDVWKFSAGQWTWVAGSSAADQAGTYGILGTPAASNTPEARFHEVSWTDAAGKLWLFGGNTPTTTAAQQAEGLGYFQNDMWTYQP</sequence>
<dbReference type="AlphaFoldDB" id="A0AAU7ZSY7"/>
<organism evidence="1">
    <name type="scientific">Tunturiibacter psychrotolerans</name>
    <dbReference type="NCBI Taxonomy" id="3069686"/>
    <lineage>
        <taxon>Bacteria</taxon>
        <taxon>Pseudomonadati</taxon>
        <taxon>Acidobacteriota</taxon>
        <taxon>Terriglobia</taxon>
        <taxon>Terriglobales</taxon>
        <taxon>Acidobacteriaceae</taxon>
        <taxon>Tunturiibacter</taxon>
    </lineage>
</organism>
<dbReference type="InterPro" id="IPR015915">
    <property type="entry name" value="Kelch-typ_b-propeller"/>
</dbReference>
<dbReference type="SUPFAM" id="SSF117281">
    <property type="entry name" value="Kelch motif"/>
    <property type="match status" value="1"/>
</dbReference>
<reference evidence="1" key="1">
    <citation type="submission" date="2023-08" db="EMBL/GenBank/DDBJ databases">
        <authorList>
            <person name="Messyasz A."/>
            <person name="Mannisto M.K."/>
            <person name="Kerkhof L.J."/>
            <person name="Haggblom M."/>
        </authorList>
    </citation>
    <scope>NUCLEOTIDE SEQUENCE</scope>
    <source>
        <strain evidence="1">X5P6</strain>
    </source>
</reference>
<gene>
    <name evidence="1" type="ORF">RBB77_03870</name>
</gene>
<evidence type="ECO:0008006" key="2">
    <source>
        <dbReference type="Google" id="ProtNLM"/>
    </source>
</evidence>
<dbReference type="KEGG" id="tpsc:RBB77_03870"/>
<dbReference type="EMBL" id="CP132942">
    <property type="protein sequence ID" value="XCB34042.1"/>
    <property type="molecule type" value="Genomic_DNA"/>
</dbReference>
<reference evidence="1" key="2">
    <citation type="journal article" date="2024" name="Environ. Microbiol.">
        <title>Genome analysis and description of Tunturibacter gen. nov. expands the diversity of Terriglobia in tundra soils.</title>
        <authorList>
            <person name="Messyasz A."/>
            <person name="Mannisto M.K."/>
            <person name="Kerkhof L.J."/>
            <person name="Haggblom M.M."/>
        </authorList>
    </citation>
    <scope>NUCLEOTIDE SEQUENCE</scope>
    <source>
        <strain evidence="1">X5P6</strain>
    </source>
</reference>
<evidence type="ECO:0000313" key="1">
    <source>
        <dbReference type="EMBL" id="XCB34042.1"/>
    </source>
</evidence>
<dbReference type="RefSeq" id="WP_353064884.1">
    <property type="nucleotide sequence ID" value="NZ_CP132942.1"/>
</dbReference>
<protein>
    <recommendedName>
        <fullName evidence="2">Galactose oxidase</fullName>
    </recommendedName>
</protein>
<dbReference type="Gene3D" id="2.120.10.80">
    <property type="entry name" value="Kelch-type beta propeller"/>
    <property type="match status" value="2"/>
</dbReference>
<proteinExistence type="predicted"/>
<name>A0AAU7ZSY7_9BACT</name>